<protein>
    <submittedName>
        <fullName evidence="2">Uncharacterized protein</fullName>
    </submittedName>
</protein>
<name>A0A523UYY7_UNCT6</name>
<dbReference type="Proteomes" id="UP000315525">
    <property type="component" value="Unassembled WGS sequence"/>
</dbReference>
<evidence type="ECO:0000256" key="1">
    <source>
        <dbReference type="SAM" id="Coils"/>
    </source>
</evidence>
<dbReference type="PROSITE" id="PS51257">
    <property type="entry name" value="PROKAR_LIPOPROTEIN"/>
    <property type="match status" value="1"/>
</dbReference>
<gene>
    <name evidence="2" type="ORF">E3J62_00685</name>
</gene>
<organism evidence="2 3">
    <name type="scientific">candidate division TA06 bacterium</name>
    <dbReference type="NCBI Taxonomy" id="2250710"/>
    <lineage>
        <taxon>Bacteria</taxon>
        <taxon>Bacteria division TA06</taxon>
    </lineage>
</organism>
<evidence type="ECO:0000313" key="2">
    <source>
        <dbReference type="EMBL" id="TET47746.1"/>
    </source>
</evidence>
<sequence length="198" mass="22317">MKNPYRRVILMLCVLAVGSGYGCGREEKSKSEPAVEFHPSGFAKSHAEPLRVAQGALDEIVAGLRDATATYMEISDLEEVISARIEDGAREPGELLKAAAHVRLKTTKYFRNKGVTRSELIGYFVQFDRNHLAEDHWLSGGALRARLEERARKIARKYVEDLKALENNRELAAETVAGLFEIEPEEVVEYHRRYGVEE</sequence>
<evidence type="ECO:0000313" key="3">
    <source>
        <dbReference type="Proteomes" id="UP000315525"/>
    </source>
</evidence>
<comment type="caution">
    <text evidence="2">The sequence shown here is derived from an EMBL/GenBank/DDBJ whole genome shotgun (WGS) entry which is preliminary data.</text>
</comment>
<feature type="coiled-coil region" evidence="1">
    <location>
        <begin position="148"/>
        <end position="175"/>
    </location>
</feature>
<keyword evidence="1" id="KW-0175">Coiled coil</keyword>
<dbReference type="EMBL" id="SOJN01000010">
    <property type="protein sequence ID" value="TET47746.1"/>
    <property type="molecule type" value="Genomic_DNA"/>
</dbReference>
<accession>A0A523UYY7</accession>
<reference evidence="2 3" key="1">
    <citation type="submission" date="2019-03" db="EMBL/GenBank/DDBJ databases">
        <title>Metabolic potential of uncultured bacteria and archaea associated with petroleum seepage in deep-sea sediments.</title>
        <authorList>
            <person name="Dong X."/>
            <person name="Hubert C."/>
        </authorList>
    </citation>
    <scope>NUCLEOTIDE SEQUENCE [LARGE SCALE GENOMIC DNA]</scope>
    <source>
        <strain evidence="2">E44_bin18</strain>
    </source>
</reference>
<dbReference type="AlphaFoldDB" id="A0A523UYY7"/>
<proteinExistence type="predicted"/>